<dbReference type="GO" id="GO:0016301">
    <property type="term" value="F:kinase activity"/>
    <property type="evidence" value="ECO:0007669"/>
    <property type="project" value="UniProtKB-KW"/>
</dbReference>
<keyword evidence="14 19" id="KW-0670">Pyruvate</keyword>
<organism evidence="19 20">
    <name type="scientific">Metapseudomonas furukawaii</name>
    <name type="common">Pseudomonas furukawaii</name>
    <dbReference type="NCBI Taxonomy" id="1149133"/>
    <lineage>
        <taxon>Bacteria</taxon>
        <taxon>Pseudomonadati</taxon>
        <taxon>Pseudomonadota</taxon>
        <taxon>Gammaproteobacteria</taxon>
        <taxon>Pseudomonadales</taxon>
        <taxon>Pseudomonadaceae</taxon>
        <taxon>Metapseudomonas</taxon>
    </lineage>
</organism>
<evidence type="ECO:0000313" key="20">
    <source>
        <dbReference type="Proteomes" id="UP000218554"/>
    </source>
</evidence>
<dbReference type="SUPFAM" id="SSF51621">
    <property type="entry name" value="Phosphoenolpyruvate/pyruvate domain"/>
    <property type="match status" value="1"/>
</dbReference>
<dbReference type="GO" id="GO:0004743">
    <property type="term" value="F:pyruvate kinase activity"/>
    <property type="evidence" value="ECO:0007669"/>
    <property type="project" value="UniProtKB-UniRule"/>
</dbReference>
<gene>
    <name evidence="19" type="ORF">KF707C_18420</name>
</gene>
<dbReference type="InterPro" id="IPR015793">
    <property type="entry name" value="Pyrv_Knase_brl"/>
</dbReference>
<dbReference type="Gene3D" id="3.20.20.60">
    <property type="entry name" value="Phosphoenolpyruvate-binding domains"/>
    <property type="match status" value="1"/>
</dbReference>
<dbReference type="NCBIfam" id="NF004491">
    <property type="entry name" value="PRK05826.1"/>
    <property type="match status" value="1"/>
</dbReference>
<feature type="domain" description="Pyruvate kinase barrel" evidence="17">
    <location>
        <begin position="5"/>
        <end position="322"/>
    </location>
</feature>
<dbReference type="AlphaFoldDB" id="A0AAD1BYP0"/>
<name>A0AAD1BYP0_METFU</name>
<keyword evidence="8" id="KW-0547">Nucleotide-binding</keyword>
<evidence type="ECO:0000256" key="14">
    <source>
        <dbReference type="ARBA" id="ARBA00023317"/>
    </source>
</evidence>
<dbReference type="SUPFAM" id="SSF50800">
    <property type="entry name" value="PK beta-barrel domain-like"/>
    <property type="match status" value="1"/>
</dbReference>
<dbReference type="GO" id="GO:0005524">
    <property type="term" value="F:ATP binding"/>
    <property type="evidence" value="ECO:0007669"/>
    <property type="project" value="UniProtKB-KW"/>
</dbReference>
<evidence type="ECO:0000256" key="16">
    <source>
        <dbReference type="RuleBase" id="RU000504"/>
    </source>
</evidence>
<dbReference type="PRINTS" id="PR01050">
    <property type="entry name" value="PYRUVTKNASE"/>
</dbReference>
<comment type="pathway">
    <text evidence="3 16">Carbohydrate degradation; glycolysis; pyruvate from D-glyceraldehyde 3-phosphate: step 5/5.</text>
</comment>
<protein>
    <recommendedName>
        <fullName evidence="5 15">Pyruvate kinase</fullName>
        <ecNumber evidence="5 15">2.7.1.40</ecNumber>
    </recommendedName>
</protein>
<evidence type="ECO:0000256" key="10">
    <source>
        <dbReference type="ARBA" id="ARBA00022840"/>
    </source>
</evidence>
<comment type="similarity">
    <text evidence="4 16">Belongs to the pyruvate kinase family.</text>
</comment>
<evidence type="ECO:0000256" key="15">
    <source>
        <dbReference type="NCBIfam" id="TIGR01064"/>
    </source>
</evidence>
<evidence type="ECO:0000256" key="5">
    <source>
        <dbReference type="ARBA" id="ARBA00012142"/>
    </source>
</evidence>
<reference evidence="19 20" key="2">
    <citation type="journal article" date="2017" name="Int. J. Syst. Evol. Microbiol.">
        <title>Pseudomonas furukawaii sp. nov., a polychlorinated biphenyl-degrading bacterium isolated from biphenyl-contaminated soil in Japan.</title>
        <authorList>
            <person name="Kimura N."/>
            <person name="Watanabe T."/>
            <person name="Suenaga H."/>
            <person name="Fujihara H."/>
            <person name="Futagami T."/>
            <person name="Goto M."/>
            <person name="Hanada S."/>
            <person name="Hirose J."/>
        </authorList>
    </citation>
    <scope>NUCLEOTIDE SEQUENCE [LARGE SCALE GENOMIC DNA]</scope>
    <source>
        <strain evidence="20">DSM 10086 / NBRC 110670 / KF707</strain>
    </source>
</reference>
<accession>A0AAD1BYP0</accession>
<evidence type="ECO:0000256" key="3">
    <source>
        <dbReference type="ARBA" id="ARBA00004997"/>
    </source>
</evidence>
<dbReference type="InterPro" id="IPR036918">
    <property type="entry name" value="Pyrv_Knase_C_sf"/>
</dbReference>
<dbReference type="Pfam" id="PF02887">
    <property type="entry name" value="PK_C"/>
    <property type="match status" value="1"/>
</dbReference>
<dbReference type="NCBIfam" id="NF004978">
    <property type="entry name" value="PRK06354.1"/>
    <property type="match status" value="1"/>
</dbReference>
<dbReference type="Gene3D" id="3.40.1380.20">
    <property type="entry name" value="Pyruvate kinase, C-terminal domain"/>
    <property type="match status" value="1"/>
</dbReference>
<evidence type="ECO:0000256" key="13">
    <source>
        <dbReference type="ARBA" id="ARBA00023152"/>
    </source>
</evidence>
<dbReference type="GO" id="GO:0000287">
    <property type="term" value="F:magnesium ion binding"/>
    <property type="evidence" value="ECO:0007669"/>
    <property type="project" value="UniProtKB-UniRule"/>
</dbReference>
<dbReference type="InterPro" id="IPR001697">
    <property type="entry name" value="Pyr_Knase"/>
</dbReference>
<dbReference type="GO" id="GO:0030955">
    <property type="term" value="F:potassium ion binding"/>
    <property type="evidence" value="ECO:0007669"/>
    <property type="project" value="UniProtKB-UniRule"/>
</dbReference>
<keyword evidence="20" id="KW-1185">Reference proteome</keyword>
<evidence type="ECO:0000256" key="8">
    <source>
        <dbReference type="ARBA" id="ARBA00022741"/>
    </source>
</evidence>
<comment type="catalytic activity">
    <reaction evidence="16">
        <text>pyruvate + ATP = phosphoenolpyruvate + ADP + H(+)</text>
        <dbReference type="Rhea" id="RHEA:18157"/>
        <dbReference type="ChEBI" id="CHEBI:15361"/>
        <dbReference type="ChEBI" id="CHEBI:15378"/>
        <dbReference type="ChEBI" id="CHEBI:30616"/>
        <dbReference type="ChEBI" id="CHEBI:58702"/>
        <dbReference type="ChEBI" id="CHEBI:456216"/>
        <dbReference type="EC" id="2.7.1.40"/>
    </reaction>
</comment>
<keyword evidence="7" id="KW-0479">Metal-binding</keyword>
<evidence type="ECO:0000256" key="2">
    <source>
        <dbReference type="ARBA" id="ARBA00001958"/>
    </source>
</evidence>
<keyword evidence="13 16" id="KW-0324">Glycolysis</keyword>
<dbReference type="EMBL" id="AP014862">
    <property type="protein sequence ID" value="BAU73530.1"/>
    <property type="molecule type" value="Genomic_DNA"/>
</dbReference>
<proteinExistence type="inferred from homology"/>
<evidence type="ECO:0000256" key="1">
    <source>
        <dbReference type="ARBA" id="ARBA00001946"/>
    </source>
</evidence>
<dbReference type="NCBIfam" id="TIGR01064">
    <property type="entry name" value="pyruv_kin"/>
    <property type="match status" value="1"/>
</dbReference>
<keyword evidence="10" id="KW-0067">ATP-binding</keyword>
<dbReference type="PROSITE" id="PS00110">
    <property type="entry name" value="PYRUVATE_KINASE"/>
    <property type="match status" value="1"/>
</dbReference>
<dbReference type="FunFam" id="2.40.33.10:FF:000001">
    <property type="entry name" value="Pyruvate kinase"/>
    <property type="match status" value="1"/>
</dbReference>
<dbReference type="NCBIfam" id="NF004886">
    <property type="entry name" value="PRK06247.1"/>
    <property type="match status" value="1"/>
</dbReference>
<evidence type="ECO:0000256" key="7">
    <source>
        <dbReference type="ARBA" id="ARBA00022723"/>
    </source>
</evidence>
<evidence type="ECO:0000259" key="18">
    <source>
        <dbReference type="Pfam" id="PF02887"/>
    </source>
</evidence>
<dbReference type="InterPro" id="IPR040442">
    <property type="entry name" value="Pyrv_kinase-like_dom_sf"/>
</dbReference>
<dbReference type="KEGG" id="pfuw:KF707C_18420"/>
<dbReference type="Proteomes" id="UP000218554">
    <property type="component" value="Chromosome"/>
</dbReference>
<keyword evidence="12" id="KW-0630">Potassium</keyword>
<dbReference type="InterPro" id="IPR015813">
    <property type="entry name" value="Pyrv/PenolPyrv_kinase-like_dom"/>
</dbReference>
<evidence type="ECO:0000256" key="9">
    <source>
        <dbReference type="ARBA" id="ARBA00022777"/>
    </source>
</evidence>
<dbReference type="RefSeq" id="WP_004422209.1">
    <property type="nucleotide sequence ID" value="NZ_AJMR01000228.1"/>
</dbReference>
<dbReference type="FunFam" id="3.40.1380.20:FF:000009">
    <property type="entry name" value="Pyruvate kinase"/>
    <property type="match status" value="1"/>
</dbReference>
<feature type="domain" description="Pyruvate kinase C-terminal" evidence="18">
    <location>
        <begin position="355"/>
        <end position="467"/>
    </location>
</feature>
<evidence type="ECO:0000256" key="11">
    <source>
        <dbReference type="ARBA" id="ARBA00022842"/>
    </source>
</evidence>
<comment type="cofactor">
    <cofactor evidence="2">
        <name>K(+)</name>
        <dbReference type="ChEBI" id="CHEBI:29103"/>
    </cofactor>
</comment>
<evidence type="ECO:0000259" key="17">
    <source>
        <dbReference type="Pfam" id="PF00224"/>
    </source>
</evidence>
<sequence length="471" mass="51508">MTPDKKVKILATLGPAIKGIDDIRQLVEAGVNLFRLNFSHGEHADHAQRYQWVREVERQLNYPIGILMDLQGPKLRVGRFAEGKVNLERGQAFRLDLDATPGDARRVNLPHPEIIEALEPGMNLLLDDGRLRLRVTASHADAVETEVVAGGELSDRKGVNVPEAVLQLSPLTAKDRRDLAFGLDLGVDWVALSFVQRPEDIVEARELIQGRAYLMAKIEKPSAVQHLEEIARLCDAIMVARGDLGVEVPAENVPRIQKDIIRTCRQLGRPVVVATQMLESMRFSPAPTRAEVTDVANAVAEGTDAVMLSAETASGDYPLETVQMMSKIIRQVENGPDFQSQLDVSRPQAEATASDAISCAIRRISSILPVQVLVNYTESGSSSLRASRERPKAPILSLTPNLETARRLTLAWGIYSVVNERLHKVEEVTSTALEIAQAQGMAQRGDTVVITAGVPFGQPGSTNSLRIETLG</sequence>
<dbReference type="EC" id="2.7.1.40" evidence="5 15"/>
<keyword evidence="9 16" id="KW-0418">Kinase</keyword>
<dbReference type="SUPFAM" id="SSF52935">
    <property type="entry name" value="PK C-terminal domain-like"/>
    <property type="match status" value="1"/>
</dbReference>
<dbReference type="InterPro" id="IPR015795">
    <property type="entry name" value="Pyrv_Knase_C"/>
</dbReference>
<comment type="cofactor">
    <cofactor evidence="1">
        <name>Mg(2+)</name>
        <dbReference type="ChEBI" id="CHEBI:18420"/>
    </cofactor>
</comment>
<evidence type="ECO:0000313" key="19">
    <source>
        <dbReference type="EMBL" id="BAU73530.1"/>
    </source>
</evidence>
<dbReference type="InterPro" id="IPR018209">
    <property type="entry name" value="Pyrv_Knase_AS"/>
</dbReference>
<dbReference type="InterPro" id="IPR011037">
    <property type="entry name" value="Pyrv_Knase-like_insert_dom_sf"/>
</dbReference>
<evidence type="ECO:0000256" key="12">
    <source>
        <dbReference type="ARBA" id="ARBA00022958"/>
    </source>
</evidence>
<evidence type="ECO:0000256" key="4">
    <source>
        <dbReference type="ARBA" id="ARBA00008663"/>
    </source>
</evidence>
<keyword evidence="11 16" id="KW-0460">Magnesium</keyword>
<dbReference type="Gene3D" id="2.40.33.10">
    <property type="entry name" value="PK beta-barrel domain-like"/>
    <property type="match status" value="1"/>
</dbReference>
<evidence type="ECO:0000256" key="6">
    <source>
        <dbReference type="ARBA" id="ARBA00022679"/>
    </source>
</evidence>
<dbReference type="InterPro" id="IPR015806">
    <property type="entry name" value="Pyrv_Knase_insert_dom_sf"/>
</dbReference>
<keyword evidence="6 16" id="KW-0808">Transferase</keyword>
<reference evidence="20" key="1">
    <citation type="submission" date="2015-05" db="EMBL/GenBank/DDBJ databases">
        <title>Draft genome sequencing of a biphenyl-degrading bacterium, Pseudomonas balearica KF707 (=NBRC110670).</title>
        <authorList>
            <person name="Kimura N."/>
            <person name="Hirose J."/>
            <person name="Watanabe T."/>
            <person name="Suenaga H."/>
            <person name="Fujihara H."/>
            <person name="Noguchi M."/>
            <person name="Hashimoto M."/>
            <person name="Shimodaira J."/>
            <person name="Tsuchikane K."/>
            <person name="Hosoyama A."/>
            <person name="Yamazoe A."/>
            <person name="Fujita N."/>
            <person name="Furukawa K."/>
        </authorList>
    </citation>
    <scope>NUCLEOTIDE SEQUENCE [LARGE SCALE GENOMIC DNA]</scope>
    <source>
        <strain evidence="20">DSM 10086 / NBRC 110670 / KF707</strain>
    </source>
</reference>
<dbReference type="PANTHER" id="PTHR11817">
    <property type="entry name" value="PYRUVATE KINASE"/>
    <property type="match status" value="1"/>
</dbReference>
<dbReference type="Pfam" id="PF00224">
    <property type="entry name" value="PK"/>
    <property type="match status" value="1"/>
</dbReference>